<dbReference type="InterPro" id="IPR057326">
    <property type="entry name" value="KR_dom"/>
</dbReference>
<dbReference type="GO" id="GO:0004315">
    <property type="term" value="F:3-oxoacyl-[acyl-carrier-protein] synthase activity"/>
    <property type="evidence" value="ECO:0007669"/>
    <property type="project" value="InterPro"/>
</dbReference>
<dbReference type="PANTHER" id="PTHR43775">
    <property type="entry name" value="FATTY ACID SYNTHASE"/>
    <property type="match status" value="1"/>
</dbReference>
<dbReference type="InterPro" id="IPR014030">
    <property type="entry name" value="Ketoacyl_synth_N"/>
</dbReference>
<dbReference type="PROSITE" id="PS50075">
    <property type="entry name" value="CARRIER"/>
    <property type="match status" value="1"/>
</dbReference>
<dbReference type="Pfam" id="PF21089">
    <property type="entry name" value="PKS_DH_N"/>
    <property type="match status" value="1"/>
</dbReference>
<dbReference type="InterPro" id="IPR049552">
    <property type="entry name" value="PKS_DH_N"/>
</dbReference>
<feature type="domain" description="PKS/mFAS DH" evidence="10">
    <location>
        <begin position="913"/>
        <end position="1233"/>
    </location>
</feature>
<dbReference type="SMART" id="SM00823">
    <property type="entry name" value="PKS_PP"/>
    <property type="match status" value="1"/>
</dbReference>
<dbReference type="EMBL" id="QVQW01000100">
    <property type="protein sequence ID" value="RKU40521.1"/>
    <property type="molecule type" value="Genomic_DNA"/>
</dbReference>
<comment type="caution">
    <text evidence="11">The sequence shown here is derived from an EMBL/GenBank/DDBJ whole genome shotgun (WGS) entry which is preliminary data.</text>
</comment>
<dbReference type="Pfam" id="PF00698">
    <property type="entry name" value="Acyl_transf_1"/>
    <property type="match status" value="1"/>
</dbReference>
<evidence type="ECO:0000313" key="11">
    <source>
        <dbReference type="EMBL" id="RKU40521.1"/>
    </source>
</evidence>
<dbReference type="GO" id="GO:0030639">
    <property type="term" value="P:polyketide biosynthetic process"/>
    <property type="evidence" value="ECO:0007669"/>
    <property type="project" value="UniProtKB-ARBA"/>
</dbReference>
<dbReference type="SMART" id="SM00829">
    <property type="entry name" value="PKS_ER"/>
    <property type="match status" value="1"/>
</dbReference>
<dbReference type="Pfam" id="PF08659">
    <property type="entry name" value="KR"/>
    <property type="match status" value="1"/>
</dbReference>
<dbReference type="GO" id="GO:0016491">
    <property type="term" value="F:oxidoreductase activity"/>
    <property type="evidence" value="ECO:0007669"/>
    <property type="project" value="UniProtKB-KW"/>
</dbReference>
<dbReference type="CDD" id="cd05195">
    <property type="entry name" value="enoyl_red"/>
    <property type="match status" value="1"/>
</dbReference>
<name>A0A420XXY3_9PEZI</name>
<evidence type="ECO:0000256" key="1">
    <source>
        <dbReference type="ARBA" id="ARBA00022450"/>
    </source>
</evidence>
<dbReference type="Proteomes" id="UP000275385">
    <property type="component" value="Unassembled WGS sequence"/>
</dbReference>
<dbReference type="Pfam" id="PF13602">
    <property type="entry name" value="ADH_zinc_N_2"/>
    <property type="match status" value="1"/>
</dbReference>
<dbReference type="InterPro" id="IPR036736">
    <property type="entry name" value="ACP-like_sf"/>
</dbReference>
<dbReference type="Pfam" id="PF23114">
    <property type="entry name" value="NAD-bd_HRPKS_sdrA"/>
    <property type="match status" value="1"/>
</dbReference>
<dbReference type="SUPFAM" id="SSF55048">
    <property type="entry name" value="Probable ACP-binding domain of malonyl-CoA ACP transacylase"/>
    <property type="match status" value="1"/>
</dbReference>
<dbReference type="SMART" id="SM00826">
    <property type="entry name" value="PKS_DH"/>
    <property type="match status" value="1"/>
</dbReference>
<dbReference type="InterPro" id="IPR049900">
    <property type="entry name" value="PKS_mFAS_DH"/>
</dbReference>
<dbReference type="Pfam" id="PF08240">
    <property type="entry name" value="ADH_N"/>
    <property type="match status" value="1"/>
</dbReference>
<dbReference type="Pfam" id="PF16197">
    <property type="entry name" value="KAsynt_C_assoc"/>
    <property type="match status" value="1"/>
</dbReference>
<dbReference type="GO" id="GO:0004312">
    <property type="term" value="F:fatty acid synthase activity"/>
    <property type="evidence" value="ECO:0007669"/>
    <property type="project" value="TreeGrafter"/>
</dbReference>
<dbReference type="SUPFAM" id="SSF47336">
    <property type="entry name" value="ACP-like"/>
    <property type="match status" value="1"/>
</dbReference>
<dbReference type="FunFam" id="3.40.50.720:FF:000209">
    <property type="entry name" value="Polyketide synthase Pks12"/>
    <property type="match status" value="1"/>
</dbReference>
<feature type="active site" description="Proton acceptor; for dehydratase activity" evidence="6">
    <location>
        <position position="945"/>
    </location>
</feature>
<feature type="region of interest" description="C-terminal hotdog fold" evidence="6">
    <location>
        <begin position="1075"/>
        <end position="1233"/>
    </location>
</feature>
<gene>
    <name evidence="11" type="ORF">DL546_002341</name>
</gene>
<dbReference type="Gene3D" id="1.10.1200.10">
    <property type="entry name" value="ACP-like"/>
    <property type="match status" value="1"/>
</dbReference>
<dbReference type="InterPro" id="IPR032821">
    <property type="entry name" value="PKS_assoc"/>
</dbReference>
<dbReference type="STRING" id="177199.A0A420XXY3"/>
<keyword evidence="2" id="KW-0597">Phosphoprotein</keyword>
<dbReference type="InterPro" id="IPR009081">
    <property type="entry name" value="PP-bd_ACP"/>
</dbReference>
<dbReference type="InterPro" id="IPR011032">
    <property type="entry name" value="GroES-like_sf"/>
</dbReference>
<dbReference type="PROSITE" id="PS00606">
    <property type="entry name" value="KS3_1"/>
    <property type="match status" value="1"/>
</dbReference>
<feature type="compositionally biased region" description="Low complexity" evidence="7">
    <location>
        <begin position="1289"/>
        <end position="1299"/>
    </location>
</feature>
<keyword evidence="3" id="KW-0808">Transferase</keyword>
<feature type="region of interest" description="N-terminal hotdog fold" evidence="6">
    <location>
        <begin position="913"/>
        <end position="1051"/>
    </location>
</feature>
<keyword evidence="1" id="KW-0596">Phosphopantetheine</keyword>
<dbReference type="SMART" id="SM00822">
    <property type="entry name" value="PKS_KR"/>
    <property type="match status" value="1"/>
</dbReference>
<dbReference type="InterPro" id="IPR016035">
    <property type="entry name" value="Acyl_Trfase/lysoPLipase"/>
</dbReference>
<dbReference type="PROSITE" id="PS52019">
    <property type="entry name" value="PKS_MFAS_DH"/>
    <property type="match status" value="1"/>
</dbReference>
<dbReference type="InterPro" id="IPR050091">
    <property type="entry name" value="PKS_NRPS_Biosynth_Enz"/>
</dbReference>
<evidence type="ECO:0000256" key="5">
    <source>
        <dbReference type="ARBA" id="ARBA00023268"/>
    </source>
</evidence>
<dbReference type="Pfam" id="PF02801">
    <property type="entry name" value="Ketoacyl-synt_C"/>
    <property type="match status" value="1"/>
</dbReference>
<evidence type="ECO:0000259" key="8">
    <source>
        <dbReference type="PROSITE" id="PS50075"/>
    </source>
</evidence>
<dbReference type="InterPro" id="IPR056501">
    <property type="entry name" value="NAD-bd_HRPKS_sdrA"/>
</dbReference>
<keyword evidence="4" id="KW-0560">Oxidoreductase</keyword>
<dbReference type="GO" id="GO:0006633">
    <property type="term" value="P:fatty acid biosynthetic process"/>
    <property type="evidence" value="ECO:0007669"/>
    <property type="project" value="InterPro"/>
</dbReference>
<dbReference type="Pfam" id="PF00109">
    <property type="entry name" value="ketoacyl-synt"/>
    <property type="match status" value="1"/>
</dbReference>
<protein>
    <submittedName>
        <fullName evidence="11">Type I Iterative Polyketide synthase (PKS)</fullName>
    </submittedName>
</protein>
<dbReference type="InterPro" id="IPR020841">
    <property type="entry name" value="PKS_Beta-ketoAc_synthase_dom"/>
</dbReference>
<evidence type="ECO:0000259" key="10">
    <source>
        <dbReference type="PROSITE" id="PS52019"/>
    </source>
</evidence>
<dbReference type="PROSITE" id="PS52004">
    <property type="entry name" value="KS3_2"/>
    <property type="match status" value="1"/>
</dbReference>
<evidence type="ECO:0000259" key="9">
    <source>
        <dbReference type="PROSITE" id="PS52004"/>
    </source>
</evidence>
<sequence length="2227" mass="240783">MASPEPIAIVGMSCRLSGDVSNPEDLWTMLSRSRDGWNPIPTDRFSYDAYHHPNPQKKGCFNQKGGYFMRQDLSRFDAPFFQITQQEALAMDPQQRQLLECTYEALENAGFAKESIAGRNMGVFVGAAASDYRIGTLRDVNQVPMFDSTGNHQSIQAGRLSYYFDLRGPSFSVDTACSSSLYALHSAVQSIRSGESDSAIVAGCSLHIQPDDMVSMSMLGIFNDDGKTFAFDHRAKSGFARGEGVGCLVLKPLKQALQDNDKIRSVIVNTGTSQDGKTVGMTTPSGEAQEKLIRDVYARAHISPEQTGFVEAHGTGTKVGDPIEAGAVHRVFGAGRTKRAPLYMGSVKTNIGHLENASGIISVIKASLMLEKGFILPNVNFEKPNAAIPLDEWNIKVPVKIRPWPKDKRYISVNNFGFGGSNAHAVLEAPPWSLSDLPQEARTESPKLIVLSAYDEAATKRLAAQVGVYIEQHPEIFQKRLLGDMAYTLDERRSHLPWRIAVTASTCDELSLAINSASTVPRRATGVPKLAFAYTGQGAQWPQMGRELLQTHSLFADTMRDAADCLRRLGADFDLVDEISKPKEESNVAKAHISQPICTAVQLGLTNLLLSWGISPSMVVGHSSGEIAAAFAAGAITLEDAMAVAYYRGQVATSIKSKHPEVRGAMLAVGAGSAEVKKTIKLLGLGGIGVACENSPNSVTVSGDEEAIDALAAAFECQNLFQRKLRVDVAYHSTHMELVAKDYMDVIQHVPACPLKEGVTFYSSLLGGQLEEVGLDAQYWVENLTKPVLFSTALRQLCIDTKPDVIIEVGPHSALEGPIKQILKGISQQTASEVKYMPCLVRNQHATETMLKLAGNLFTLGQSLDFSEVNQTKYLAQRPAVIGDFAPYPWSDHKYWFESRLAKQHRLKPFPRHDLLGTLEDAYSTAEPVWRNNLSTDDVPWLRDHRMQSLITFPLAGYLCMAVEAVSQKAQLQGMAPDQISGFRLRQIQATKALILEDGAHYETVVSLRAYAEGTKSYSNEWDEFSISSWAPNRGWLEHCRGLVGVKKQAAANPISALKRPDAVERRRQAETAQGAKISLEDFYAELEHLGAGYKSSFTLPPSGGLEAGDQHSSCRVSVPETSAVMPKGHAAPSILSTAFMDLFFQLTFPILGAGKGEMPSLYMPSAIKEVEIDASISNLPGDSVRVICHGSPDPNSAGPVDFYIDSWGSDNNEPAVSIAGFRMTPVRNDITASGEPRRLCYGVQWQPLVPASSQPDGNGTNGDGLDPNGNGSNGNGHDTNGSKLQPSNGNHNGNGTNGDVSHDNQDEAPIVILTTRDAADPLVEALTQRIDLHFDVPPQVYTLSPSSPFAPPTTARYISLVELDTPFLHEMEASTFESIQALLLTCSSILWVSAGAYHLADKPDNNIAQGLLRTVRSETSKVAASLDLDPSSKLGHADQAKLITDAFEASLAAPATGGVPDFEFAEDDGQLVVPRYVEDEEINLRLSRETQESAPYPQPFRQPERRLQLTVGTYGALDSLYWTDEPEVPLANDEIEIKIAATGMNFKDVVIAMGQVPSPYIGVECSGTVTRIGANVSSITVGDRVCAMSLGAYGTYTRCHATSAVVIPADMSFQLAASIPVVYSTAYYAIVELARMEPGEKILIHAASGGVGQAAIQLAQIIGAEIFATVGSAEKKQLLIETYSIPEDHIFYSRNTDFGLAVRTATGGKGVDVVINSLAGDLLRESWDCLAPFGRFLEIGKRDIISNTRLEMAKFEQNCTFSSVDLTLVAAERPKIMHKVLTAVMDLLRKGTITPIGPITVVPISEVESALRKLQSGRTSGKVIVDHLSEDQQVKATHPPPSSSLLSTNATYVIIGGTGGIGRSLAKRLVSRGARHIVLLSRRDEVSAEVAQLVKECQALGAFIHVKRCDAADKDDVNSLLAGLAQTLPPVRGVIHAAMVLKDVLFEKMTFPEYSAVVQPKVQGAWNFHTALIDQPLDFFVMLSSVAGIVGNRGQAAYAAANTYLDALAAYRRRQGLPAVSLDLAAIEDVGYLAENTAKRSQVMKNLAGSSMCEAELLALIEAAIEGKVTGNQCITGLDFSNPSSLPYYASDGKFSILREAALAKASGDEKSGDPENLSVSQRLKRAAGVEEAVDVVMEGLRGKLATILMLSTEDVAIQQATTSITALGLDSLTAIELRNWITKELEAHLQVLELLTSGLLQDLAMLVLRKTNLKWVGFGEQGGSE</sequence>
<dbReference type="SMART" id="SM00825">
    <property type="entry name" value="PKS_KS"/>
    <property type="match status" value="1"/>
</dbReference>
<dbReference type="SUPFAM" id="SSF52151">
    <property type="entry name" value="FabD/lysophospholipase-like"/>
    <property type="match status" value="1"/>
</dbReference>
<dbReference type="OrthoDB" id="329835at2759"/>
<dbReference type="SUPFAM" id="SSF50129">
    <property type="entry name" value="GroES-like"/>
    <property type="match status" value="1"/>
</dbReference>
<dbReference type="InterPro" id="IPR016036">
    <property type="entry name" value="Malonyl_transacylase_ACP-bd"/>
</dbReference>
<dbReference type="GO" id="GO:0031177">
    <property type="term" value="F:phosphopantetheine binding"/>
    <property type="evidence" value="ECO:0007669"/>
    <property type="project" value="InterPro"/>
</dbReference>
<keyword evidence="12" id="KW-1185">Reference proteome</keyword>
<dbReference type="Gene3D" id="3.40.366.10">
    <property type="entry name" value="Malonyl-Coenzyme A Acyl Carrier Protein, domain 2"/>
    <property type="match status" value="1"/>
</dbReference>
<dbReference type="SMART" id="SM00827">
    <property type="entry name" value="PKS_AT"/>
    <property type="match status" value="1"/>
</dbReference>
<evidence type="ECO:0000313" key="12">
    <source>
        <dbReference type="Proteomes" id="UP000275385"/>
    </source>
</evidence>
<dbReference type="SUPFAM" id="SSF53901">
    <property type="entry name" value="Thiolase-like"/>
    <property type="match status" value="1"/>
</dbReference>
<dbReference type="InterPro" id="IPR020806">
    <property type="entry name" value="PKS_PP-bd"/>
</dbReference>
<dbReference type="PROSITE" id="PS00012">
    <property type="entry name" value="PHOSPHOPANTETHEINE"/>
    <property type="match status" value="1"/>
</dbReference>
<evidence type="ECO:0000256" key="4">
    <source>
        <dbReference type="ARBA" id="ARBA00023002"/>
    </source>
</evidence>
<dbReference type="InterPro" id="IPR020843">
    <property type="entry name" value="ER"/>
</dbReference>
<dbReference type="Gene3D" id="3.10.129.110">
    <property type="entry name" value="Polyketide synthase dehydratase"/>
    <property type="match status" value="1"/>
</dbReference>
<evidence type="ECO:0000256" key="2">
    <source>
        <dbReference type="ARBA" id="ARBA00022553"/>
    </source>
</evidence>
<dbReference type="InterPro" id="IPR014031">
    <property type="entry name" value="Ketoacyl_synth_C"/>
</dbReference>
<dbReference type="InterPro" id="IPR001227">
    <property type="entry name" value="Ac_transferase_dom_sf"/>
</dbReference>
<dbReference type="InterPro" id="IPR020807">
    <property type="entry name" value="PKS_DH"/>
</dbReference>
<evidence type="ECO:0000256" key="7">
    <source>
        <dbReference type="SAM" id="MobiDB-lite"/>
    </source>
</evidence>
<accession>A0A420XXY3</accession>
<dbReference type="InterPro" id="IPR006162">
    <property type="entry name" value="Ppantetheine_attach_site"/>
</dbReference>
<feature type="compositionally biased region" description="Polar residues" evidence="7">
    <location>
        <begin position="1276"/>
        <end position="1288"/>
    </location>
</feature>
<feature type="region of interest" description="Disordered" evidence="7">
    <location>
        <begin position="1249"/>
        <end position="1305"/>
    </location>
</feature>
<reference evidence="11 12" key="1">
    <citation type="submission" date="2018-08" db="EMBL/GenBank/DDBJ databases">
        <title>Draft genome of the lignicolous fungus Coniochaeta pulveracea.</title>
        <authorList>
            <person name="Borstlap C.J."/>
            <person name="De Witt R.N."/>
            <person name="Botha A."/>
            <person name="Volschenk H."/>
        </authorList>
    </citation>
    <scope>NUCLEOTIDE SEQUENCE [LARGE SCALE GENOMIC DNA]</scope>
    <source>
        <strain evidence="11 12">CAB683</strain>
    </source>
</reference>
<dbReference type="InterPro" id="IPR042104">
    <property type="entry name" value="PKS_dehydratase_sf"/>
</dbReference>
<dbReference type="InterPro" id="IPR013154">
    <property type="entry name" value="ADH-like_N"/>
</dbReference>
<organism evidence="11 12">
    <name type="scientific">Coniochaeta pulveracea</name>
    <dbReference type="NCBI Taxonomy" id="177199"/>
    <lineage>
        <taxon>Eukaryota</taxon>
        <taxon>Fungi</taxon>
        <taxon>Dikarya</taxon>
        <taxon>Ascomycota</taxon>
        <taxon>Pezizomycotina</taxon>
        <taxon>Sordariomycetes</taxon>
        <taxon>Sordariomycetidae</taxon>
        <taxon>Coniochaetales</taxon>
        <taxon>Coniochaetaceae</taxon>
        <taxon>Coniochaeta</taxon>
    </lineage>
</organism>
<dbReference type="InterPro" id="IPR036291">
    <property type="entry name" value="NAD(P)-bd_dom_sf"/>
</dbReference>
<feature type="domain" description="Carrier" evidence="8">
    <location>
        <begin position="2136"/>
        <end position="2213"/>
    </location>
</feature>
<evidence type="ECO:0000256" key="6">
    <source>
        <dbReference type="PROSITE-ProRule" id="PRU01363"/>
    </source>
</evidence>
<feature type="active site" description="Proton donor; for dehydratase activity" evidence="6">
    <location>
        <position position="1142"/>
    </location>
</feature>
<dbReference type="Gene3D" id="3.90.180.10">
    <property type="entry name" value="Medium-chain alcohol dehydrogenases, catalytic domain"/>
    <property type="match status" value="1"/>
</dbReference>
<dbReference type="InterPro" id="IPR014043">
    <property type="entry name" value="Acyl_transferase_dom"/>
</dbReference>
<dbReference type="GO" id="GO:1901336">
    <property type="term" value="P:lactone biosynthetic process"/>
    <property type="evidence" value="ECO:0007669"/>
    <property type="project" value="UniProtKB-ARBA"/>
</dbReference>
<dbReference type="PANTHER" id="PTHR43775:SF13">
    <property type="entry name" value="POLYKETIDE SYNTHASE 1"/>
    <property type="match status" value="1"/>
</dbReference>
<dbReference type="Gene3D" id="3.40.47.10">
    <property type="match status" value="1"/>
</dbReference>
<dbReference type="InterPro" id="IPR018201">
    <property type="entry name" value="Ketoacyl_synth_AS"/>
</dbReference>
<dbReference type="InterPro" id="IPR016039">
    <property type="entry name" value="Thiolase-like"/>
</dbReference>
<dbReference type="Gene3D" id="3.30.70.3290">
    <property type="match status" value="1"/>
</dbReference>
<proteinExistence type="predicted"/>
<evidence type="ECO:0000256" key="3">
    <source>
        <dbReference type="ARBA" id="ARBA00022679"/>
    </source>
</evidence>
<keyword evidence="5" id="KW-0511">Multifunctional enzyme</keyword>
<dbReference type="InterPro" id="IPR013968">
    <property type="entry name" value="PKS_KR"/>
</dbReference>
<dbReference type="Gene3D" id="3.40.50.720">
    <property type="entry name" value="NAD(P)-binding Rossmann-like Domain"/>
    <property type="match status" value="1"/>
</dbReference>
<dbReference type="SUPFAM" id="SSF51735">
    <property type="entry name" value="NAD(P)-binding Rossmann-fold domains"/>
    <property type="match status" value="2"/>
</dbReference>
<feature type="domain" description="Ketosynthase family 3 (KS3)" evidence="9">
    <location>
        <begin position="4"/>
        <end position="429"/>
    </location>
</feature>
<dbReference type="CDD" id="cd00833">
    <property type="entry name" value="PKS"/>
    <property type="match status" value="1"/>
</dbReference>
<dbReference type="Pfam" id="PF23297">
    <property type="entry name" value="ACP_SdgA_C"/>
    <property type="match status" value="1"/>
</dbReference>
<dbReference type="InterPro" id="IPR049551">
    <property type="entry name" value="PKS_DH_C"/>
</dbReference>
<dbReference type="Pfam" id="PF14765">
    <property type="entry name" value="PS-DH"/>
    <property type="match status" value="1"/>
</dbReference>